<reference evidence="2 3" key="1">
    <citation type="journal article" date="2012" name="Plant Cell">
        <title>Genome comparison of barley and maize smut fungi reveals targeted loss of RNA silencing components and species-specific presence of transposable elements.</title>
        <authorList>
            <person name="Laurie J.D."/>
            <person name="Ali S."/>
            <person name="Linning R."/>
            <person name="Mannhaupt G."/>
            <person name="Wong P."/>
            <person name="Gueldener U."/>
            <person name="Muensterkoetter M."/>
            <person name="Moore R."/>
            <person name="Kahmann R."/>
            <person name="Bakkeren G."/>
            <person name="Schirawski J."/>
        </authorList>
    </citation>
    <scope>NUCLEOTIDE SEQUENCE [LARGE SCALE GENOMIC DNA]</scope>
    <source>
        <strain evidence="3">Uh4875-4</strain>
    </source>
</reference>
<gene>
    <name evidence="2" type="ORF">UHOR_12082</name>
</gene>
<evidence type="ECO:0008006" key="4">
    <source>
        <dbReference type="Google" id="ProtNLM"/>
    </source>
</evidence>
<feature type="chain" id="PRO_5003658754" description="Secreted protein" evidence="1">
    <location>
        <begin position="18"/>
        <end position="108"/>
    </location>
</feature>
<name>I2FLV2_USTHO</name>
<sequence length="108" mass="11612">MGLSTAATSLLWHGLAASTCSCASSSVTTFHTFCAFTFGLTIPCLLASGLQLLEWLGSMSTKHHPFHSAKHELSHLHSHHVNLGLTLNGFGCSHLERALCGYKHLHGM</sequence>
<evidence type="ECO:0000256" key="1">
    <source>
        <dbReference type="SAM" id="SignalP"/>
    </source>
</evidence>
<dbReference type="Proteomes" id="UP000006174">
    <property type="component" value="Unassembled WGS sequence"/>
</dbReference>
<keyword evidence="3" id="KW-1185">Reference proteome</keyword>
<feature type="signal peptide" evidence="1">
    <location>
        <begin position="1"/>
        <end position="17"/>
    </location>
</feature>
<protein>
    <recommendedName>
        <fullName evidence="4">Secreted protein</fullName>
    </recommendedName>
</protein>
<proteinExistence type="predicted"/>
<keyword evidence="1" id="KW-0732">Signal</keyword>
<organism evidence="2 3">
    <name type="scientific">Ustilago hordei</name>
    <name type="common">Barley covered smut fungus</name>
    <dbReference type="NCBI Taxonomy" id="120017"/>
    <lineage>
        <taxon>Eukaryota</taxon>
        <taxon>Fungi</taxon>
        <taxon>Dikarya</taxon>
        <taxon>Basidiomycota</taxon>
        <taxon>Ustilaginomycotina</taxon>
        <taxon>Ustilaginomycetes</taxon>
        <taxon>Ustilaginales</taxon>
        <taxon>Ustilaginaceae</taxon>
        <taxon>Ustilago</taxon>
    </lineage>
</organism>
<evidence type="ECO:0000313" key="3">
    <source>
        <dbReference type="Proteomes" id="UP000006174"/>
    </source>
</evidence>
<dbReference type="HOGENOM" id="CLU_2198953_0_0_1"/>
<accession>I2FLV2</accession>
<dbReference type="AlphaFoldDB" id="I2FLV2"/>
<evidence type="ECO:0000313" key="2">
    <source>
        <dbReference type="EMBL" id="CCF47895.1"/>
    </source>
</evidence>
<dbReference type="EMBL" id="CAGI01000008">
    <property type="protein sequence ID" value="CCF47895.1"/>
    <property type="molecule type" value="Genomic_DNA"/>
</dbReference>
<comment type="caution">
    <text evidence="2">The sequence shown here is derived from an EMBL/GenBank/DDBJ whole genome shotgun (WGS) entry which is preliminary data.</text>
</comment>